<evidence type="ECO:0000256" key="1">
    <source>
        <dbReference type="ARBA" id="ARBA00004167"/>
    </source>
</evidence>
<dbReference type="PANTHER" id="PTHR31415:SF3">
    <property type="entry name" value="LATE EMBRYOGENESIS ABUNDANT (LEA) HYDROXYPROLINE-RICH GLYCOPROTEIN FAMILY"/>
    <property type="match status" value="1"/>
</dbReference>
<evidence type="ECO:0000256" key="2">
    <source>
        <dbReference type="ARBA" id="ARBA00022692"/>
    </source>
</evidence>
<dbReference type="AlphaFoldDB" id="A0A2P5YDY3"/>
<dbReference type="GO" id="GO:0005886">
    <property type="term" value="C:plasma membrane"/>
    <property type="evidence" value="ECO:0007669"/>
    <property type="project" value="TreeGrafter"/>
</dbReference>
<dbReference type="GO" id="GO:0098542">
    <property type="term" value="P:defense response to other organism"/>
    <property type="evidence" value="ECO:0007669"/>
    <property type="project" value="InterPro"/>
</dbReference>
<dbReference type="InterPro" id="IPR004864">
    <property type="entry name" value="LEA_2"/>
</dbReference>
<name>A0A2P5YDY3_GOSBA</name>
<organism evidence="7 8">
    <name type="scientific">Gossypium barbadense</name>
    <name type="common">Sea Island cotton</name>
    <name type="synonym">Hibiscus barbadensis</name>
    <dbReference type="NCBI Taxonomy" id="3634"/>
    <lineage>
        <taxon>Eukaryota</taxon>
        <taxon>Viridiplantae</taxon>
        <taxon>Streptophyta</taxon>
        <taxon>Embryophyta</taxon>
        <taxon>Tracheophyta</taxon>
        <taxon>Spermatophyta</taxon>
        <taxon>Magnoliopsida</taxon>
        <taxon>eudicotyledons</taxon>
        <taxon>Gunneridae</taxon>
        <taxon>Pentapetalae</taxon>
        <taxon>rosids</taxon>
        <taxon>malvids</taxon>
        <taxon>Malvales</taxon>
        <taxon>Malvaceae</taxon>
        <taxon>Malvoideae</taxon>
        <taxon>Gossypium</taxon>
    </lineage>
</organism>
<dbReference type="InterPro" id="IPR044839">
    <property type="entry name" value="NDR1-like"/>
</dbReference>
<evidence type="ECO:0000256" key="4">
    <source>
        <dbReference type="ARBA" id="ARBA00023136"/>
    </source>
</evidence>
<evidence type="ECO:0000256" key="3">
    <source>
        <dbReference type="ARBA" id="ARBA00022989"/>
    </source>
</evidence>
<dbReference type="EMBL" id="KZ663311">
    <property type="protein sequence ID" value="PPS13807.1"/>
    <property type="molecule type" value="Genomic_DNA"/>
</dbReference>
<evidence type="ECO:0000313" key="8">
    <source>
        <dbReference type="Proteomes" id="UP000239757"/>
    </source>
</evidence>
<keyword evidence="3 5" id="KW-1133">Transmembrane helix</keyword>
<accession>A0A2P5YDY3</accession>
<comment type="subcellular location">
    <subcellularLocation>
        <location evidence="1">Membrane</location>
        <topology evidence="1">Single-pass membrane protein</topology>
    </subcellularLocation>
</comment>
<reference evidence="7 8" key="1">
    <citation type="submission" date="2015-01" db="EMBL/GenBank/DDBJ databases">
        <title>Genome of allotetraploid Gossypium barbadense reveals genomic plasticity and fiber elongation in cotton evolution.</title>
        <authorList>
            <person name="Chen X."/>
            <person name="Liu X."/>
            <person name="Zhao B."/>
            <person name="Zheng H."/>
            <person name="Hu Y."/>
            <person name="Lu G."/>
            <person name="Yang C."/>
            <person name="Chen J."/>
            <person name="Shan C."/>
            <person name="Zhang L."/>
            <person name="Zhou Y."/>
            <person name="Wang L."/>
            <person name="Guo W."/>
            <person name="Bai Y."/>
            <person name="Ruan J."/>
            <person name="Shangguan X."/>
            <person name="Mao Y."/>
            <person name="Jiang J."/>
            <person name="Zhu Y."/>
            <person name="Lei J."/>
            <person name="Kang H."/>
            <person name="Chen S."/>
            <person name="He X."/>
            <person name="Wang R."/>
            <person name="Wang Y."/>
            <person name="Chen J."/>
            <person name="Wang L."/>
            <person name="Yu S."/>
            <person name="Wang B."/>
            <person name="Wei J."/>
            <person name="Song S."/>
            <person name="Lu X."/>
            <person name="Gao Z."/>
            <person name="Gu W."/>
            <person name="Deng X."/>
            <person name="Ma D."/>
            <person name="Wang S."/>
            <person name="Liang W."/>
            <person name="Fang L."/>
            <person name="Cai C."/>
            <person name="Zhu X."/>
            <person name="Zhou B."/>
            <person name="Zhang Y."/>
            <person name="Chen Z."/>
            <person name="Xu S."/>
            <person name="Zhu R."/>
            <person name="Wang S."/>
            <person name="Zhang T."/>
            <person name="Zhao G."/>
        </authorList>
    </citation>
    <scope>NUCLEOTIDE SEQUENCE [LARGE SCALE GENOMIC DNA]</scope>
    <source>
        <strain evidence="8">cv. Xinhai21</strain>
        <tissue evidence="7">Leaf</tissue>
    </source>
</reference>
<dbReference type="GO" id="GO:0009506">
    <property type="term" value="C:plasmodesma"/>
    <property type="evidence" value="ECO:0007669"/>
    <property type="project" value="TreeGrafter"/>
</dbReference>
<protein>
    <recommendedName>
        <fullName evidence="6">Late embryogenesis abundant protein LEA-2 subgroup domain-containing protein</fullName>
    </recommendedName>
</protein>
<dbReference type="OrthoDB" id="967684at2759"/>
<keyword evidence="4 5" id="KW-0472">Membrane</keyword>
<proteinExistence type="predicted"/>
<dbReference type="Gene3D" id="1.10.510.10">
    <property type="entry name" value="Transferase(Phosphotransferase) domain 1"/>
    <property type="match status" value="1"/>
</dbReference>
<keyword evidence="2 5" id="KW-0812">Transmembrane</keyword>
<evidence type="ECO:0000313" key="7">
    <source>
        <dbReference type="EMBL" id="PPS13807.1"/>
    </source>
</evidence>
<feature type="transmembrane region" description="Helical" evidence="5">
    <location>
        <begin position="16"/>
        <end position="37"/>
    </location>
</feature>
<dbReference type="PANTHER" id="PTHR31415">
    <property type="entry name" value="OS05G0367900 PROTEIN"/>
    <property type="match status" value="1"/>
</dbReference>
<gene>
    <name evidence="7" type="ORF">GOBAR_AA06769</name>
</gene>
<evidence type="ECO:0000259" key="6">
    <source>
        <dbReference type="Pfam" id="PF03168"/>
    </source>
</evidence>
<evidence type="ECO:0000256" key="5">
    <source>
        <dbReference type="SAM" id="Phobius"/>
    </source>
</evidence>
<sequence length="372" mass="42235">MAAVQLGKYCQGFTKLLTIFLSILLLGTILLILWLSLRPHRPTFHIIDFNVPGFAQPSGLNDSRITFNVTARNTNKHNGIYYDSVAGLVFYRDQQIGWTPLMEPFLQGPKTTTMLYGKFCGVKLTVTGKRWPEFINARKQGKVVFRLQITSVIKYKIRTWDAKHHKMHVNCDVGVGPKGSILPAWKNKKCHAHFEVILNPISTKAALTQQALRSETSVPRFEDLTKMISNVSNMYAAKQVVGHVYEELLLNFQKLRLGNRVDEFLHRAVISGTRWNSFMEHLETSPRCRFCLLQQTELVTRPAWKLWSEGQGMKLIDPLIVESCVVTQVLRCIHIGLLCVQEDPTDRSTMSSVILMLGISSLNQQNLLGVLL</sequence>
<dbReference type="Proteomes" id="UP000239757">
    <property type="component" value="Unassembled WGS sequence"/>
</dbReference>
<dbReference type="Pfam" id="PF03168">
    <property type="entry name" value="LEA_2"/>
    <property type="match status" value="1"/>
</dbReference>
<feature type="domain" description="Late embryogenesis abundant protein LEA-2 subgroup" evidence="6">
    <location>
        <begin position="69"/>
        <end position="172"/>
    </location>
</feature>